<accession>A0A4Y3IN84</accession>
<organism evidence="1 2">
    <name type="scientific">Vibrio comitans NBRC 102076</name>
    <dbReference type="NCBI Taxonomy" id="1219078"/>
    <lineage>
        <taxon>Bacteria</taxon>
        <taxon>Pseudomonadati</taxon>
        <taxon>Pseudomonadota</taxon>
        <taxon>Gammaproteobacteria</taxon>
        <taxon>Vibrionales</taxon>
        <taxon>Vibrionaceae</taxon>
        <taxon>Vibrio</taxon>
    </lineage>
</organism>
<gene>
    <name evidence="1" type="ORF">VCO01S_17580</name>
</gene>
<dbReference type="Proteomes" id="UP000318242">
    <property type="component" value="Unassembled WGS sequence"/>
</dbReference>
<name>A0A4Y3IN84_9VIBR</name>
<protein>
    <submittedName>
        <fullName evidence="1">Uncharacterized protein</fullName>
    </submittedName>
</protein>
<comment type="caution">
    <text evidence="1">The sequence shown here is derived from an EMBL/GenBank/DDBJ whole genome shotgun (WGS) entry which is preliminary data.</text>
</comment>
<evidence type="ECO:0000313" key="1">
    <source>
        <dbReference type="EMBL" id="GEA60565.1"/>
    </source>
</evidence>
<dbReference type="RefSeq" id="WP_141270976.1">
    <property type="nucleotide sequence ID" value="NZ_BJLH01000007.1"/>
</dbReference>
<dbReference type="AlphaFoldDB" id="A0A4Y3IN84"/>
<proteinExistence type="predicted"/>
<dbReference type="EMBL" id="BJLH01000007">
    <property type="protein sequence ID" value="GEA60565.1"/>
    <property type="molecule type" value="Genomic_DNA"/>
</dbReference>
<evidence type="ECO:0000313" key="2">
    <source>
        <dbReference type="Proteomes" id="UP000318242"/>
    </source>
</evidence>
<sequence length="104" mass="11275">MSLSITAFLISHLTLTNTFIWEYPSNTVVASSPNVGARACPVAEEFIGAGATQAQVPISTNGKIGTMALVEKDGRQYIIGIHGQPNYTKTKMDLAKEIFMQSHF</sequence>
<keyword evidence="2" id="KW-1185">Reference proteome</keyword>
<reference evidence="1 2" key="1">
    <citation type="submission" date="2019-06" db="EMBL/GenBank/DDBJ databases">
        <title>Whole genome shotgun sequence of Vibrio comitans NBRC 102076.</title>
        <authorList>
            <person name="Hosoyama A."/>
            <person name="Uohara A."/>
            <person name="Ohji S."/>
            <person name="Ichikawa N."/>
        </authorList>
    </citation>
    <scope>NUCLEOTIDE SEQUENCE [LARGE SCALE GENOMIC DNA]</scope>
    <source>
        <strain evidence="1 2">NBRC 102076</strain>
    </source>
</reference>